<name>F8KQF9_HELBC</name>
<evidence type="ECO:0000313" key="2">
    <source>
        <dbReference type="Proteomes" id="UP000008387"/>
    </source>
</evidence>
<evidence type="ECO:0000313" key="1">
    <source>
        <dbReference type="EMBL" id="CCB80652.1"/>
    </source>
</evidence>
<organism evidence="1 2">
    <name type="scientific">Helicobacter bizzozeronii (strain CIII-1)</name>
    <dbReference type="NCBI Taxonomy" id="1002804"/>
    <lineage>
        <taxon>Bacteria</taxon>
        <taxon>Pseudomonadati</taxon>
        <taxon>Campylobacterota</taxon>
        <taxon>Epsilonproteobacteria</taxon>
        <taxon>Campylobacterales</taxon>
        <taxon>Helicobacteraceae</taxon>
        <taxon>Helicobacter</taxon>
    </lineage>
</organism>
<protein>
    <submittedName>
        <fullName evidence="1">Uncharacterized protein</fullName>
    </submittedName>
</protein>
<reference evidence="1 2" key="1">
    <citation type="journal article" date="2011" name="J. Bacteriol.">
        <title>Genome sequence of Helicobacter bizzozeronii strain CIII-1, an isolate from human gastric mucosa.</title>
        <authorList>
            <person name="Schott T."/>
            <person name="Rossi M."/>
            <person name="Hanninen M.L."/>
        </authorList>
    </citation>
    <scope>NUCLEOTIDE SEQUENCE [LARGE SCALE GENOMIC DNA]</scope>
    <source>
        <strain evidence="1 2">CIII-1</strain>
    </source>
</reference>
<gene>
    <name evidence="1" type="ordered locus">HBZC1_16660</name>
</gene>
<dbReference type="KEGG" id="hbi:HBZC1_16660"/>
<dbReference type="EMBL" id="FR871757">
    <property type="protein sequence ID" value="CCB80652.1"/>
    <property type="molecule type" value="Genomic_DNA"/>
</dbReference>
<dbReference type="HOGENOM" id="CLU_087241_0_0_7"/>
<accession>F8KQF9</accession>
<dbReference type="AlphaFoldDB" id="F8KQF9"/>
<keyword evidence="2" id="KW-1185">Reference proteome</keyword>
<dbReference type="Proteomes" id="UP000008387">
    <property type="component" value="Chromosome"/>
</dbReference>
<sequence length="257" mass="30351">MQARLETLANQAMQTIIPQISQEARTQIDTQQITQEVQESLKEAVIAKLSLEDILSPQELKGLLEEIKIQVTQHWQAQEHILLASLQAQMQTLLEQEQKGLEQTRTQLEQEARERVEQSLFSLVKTQVEGLDFSFLKEQHDIFYPAIEKHLKAMFFKELEQDFLKRYWEEHLQGWLEQQAQLKRLKEIEFEAQAHLESLLLSNALKMLQGYEMGLMEMRLKEWQFANDMALALKRQELIKQGILQEEWLHTKAYKVH</sequence>
<dbReference type="RefSeq" id="WP_013891040.1">
    <property type="nucleotide sequence ID" value="NC_015674.1"/>
</dbReference>
<proteinExistence type="predicted"/>